<reference evidence="2" key="1">
    <citation type="journal article" date="2023" name="bioRxiv">
        <title>Scaffold-level genome assemblies of two parasitoid biocontrol wasps reveal the parthenogenesis mechanism and an associated novel virus.</title>
        <authorList>
            <person name="Inwood S."/>
            <person name="Skelly J."/>
            <person name="Guhlin J."/>
            <person name="Harrop T."/>
            <person name="Goldson S."/>
            <person name="Dearden P."/>
        </authorList>
    </citation>
    <scope>NUCLEOTIDE SEQUENCE</scope>
    <source>
        <strain evidence="2">Lincoln</strain>
        <tissue evidence="2">Whole body</tissue>
    </source>
</reference>
<feature type="compositionally biased region" description="Low complexity" evidence="1">
    <location>
        <begin position="313"/>
        <end position="325"/>
    </location>
</feature>
<comment type="caution">
    <text evidence="2">The sequence shown here is derived from an EMBL/GenBank/DDBJ whole genome shotgun (WGS) entry which is preliminary data.</text>
</comment>
<evidence type="ECO:0000313" key="3">
    <source>
        <dbReference type="Proteomes" id="UP001168972"/>
    </source>
</evidence>
<name>A0AA39KYT2_MICHY</name>
<dbReference type="EMBL" id="JAQQBR010000004">
    <property type="protein sequence ID" value="KAK0178735.1"/>
    <property type="molecule type" value="Genomic_DNA"/>
</dbReference>
<keyword evidence="3" id="KW-1185">Reference proteome</keyword>
<sequence>MIQPSDDGFWATVELLVNGVRDVTCNINSFNDDIEDWLDTVVTKIKVQCERAKRKVKGDIYLSDDNNDDEEWSSCNSINLIDYSFTNPPVRSRLEMLMGSNVVRLTDRKYMLRLVAKIRQDYENHQQKRIEERKKNELMRTKTMILNRLISIHDAPIEIRQYPLFQLYLYCDAIVAEKRKKYSHKQKKSAASLYRILYPVDKVEEKSDVDEKEIYMKRIYVDGVPELIPMTSEETIIAKRELEAAKDIEDGYMLTQREFDRLHYETDAIKDLRETQRVEEMYSKAHEILGILYSHVDNGRYKKRLTAEKKASVDPVQSQQDQPQSEELHLNTSD</sequence>
<feature type="region of interest" description="Disordered" evidence="1">
    <location>
        <begin position="307"/>
        <end position="334"/>
    </location>
</feature>
<gene>
    <name evidence="2" type="ORF">PV327_007598</name>
</gene>
<protein>
    <submittedName>
        <fullName evidence="2">Uncharacterized protein</fullName>
    </submittedName>
</protein>
<organism evidence="2 3">
    <name type="scientific">Microctonus hyperodae</name>
    <name type="common">Parasitoid wasp</name>
    <dbReference type="NCBI Taxonomy" id="165561"/>
    <lineage>
        <taxon>Eukaryota</taxon>
        <taxon>Metazoa</taxon>
        <taxon>Ecdysozoa</taxon>
        <taxon>Arthropoda</taxon>
        <taxon>Hexapoda</taxon>
        <taxon>Insecta</taxon>
        <taxon>Pterygota</taxon>
        <taxon>Neoptera</taxon>
        <taxon>Endopterygota</taxon>
        <taxon>Hymenoptera</taxon>
        <taxon>Apocrita</taxon>
        <taxon>Ichneumonoidea</taxon>
        <taxon>Braconidae</taxon>
        <taxon>Euphorinae</taxon>
        <taxon>Microctonus</taxon>
    </lineage>
</organism>
<dbReference type="Proteomes" id="UP001168972">
    <property type="component" value="Unassembled WGS sequence"/>
</dbReference>
<reference evidence="2" key="2">
    <citation type="submission" date="2023-03" db="EMBL/GenBank/DDBJ databases">
        <authorList>
            <person name="Inwood S.N."/>
            <person name="Skelly J.G."/>
            <person name="Guhlin J."/>
            <person name="Harrop T.W.R."/>
            <person name="Goldson S.G."/>
            <person name="Dearden P.K."/>
        </authorList>
    </citation>
    <scope>NUCLEOTIDE SEQUENCE</scope>
    <source>
        <strain evidence="2">Lincoln</strain>
        <tissue evidence="2">Whole body</tissue>
    </source>
</reference>
<evidence type="ECO:0000256" key="1">
    <source>
        <dbReference type="SAM" id="MobiDB-lite"/>
    </source>
</evidence>
<proteinExistence type="predicted"/>
<dbReference type="AlphaFoldDB" id="A0AA39KYT2"/>
<accession>A0AA39KYT2</accession>
<evidence type="ECO:0000313" key="2">
    <source>
        <dbReference type="EMBL" id="KAK0178735.1"/>
    </source>
</evidence>